<name>A0A1E3PQ16_9ASCO</name>
<dbReference type="InterPro" id="IPR000727">
    <property type="entry name" value="T_SNARE_dom"/>
</dbReference>
<reference evidence="11 12" key="1">
    <citation type="journal article" date="2016" name="Proc. Natl. Acad. Sci. U.S.A.">
        <title>Comparative genomics of biotechnologically important yeasts.</title>
        <authorList>
            <person name="Riley R."/>
            <person name="Haridas S."/>
            <person name="Wolfe K.H."/>
            <person name="Lopes M.R."/>
            <person name="Hittinger C.T."/>
            <person name="Goeker M."/>
            <person name="Salamov A.A."/>
            <person name="Wisecaver J.H."/>
            <person name="Long T.M."/>
            <person name="Calvey C.H."/>
            <person name="Aerts A.L."/>
            <person name="Barry K.W."/>
            <person name="Choi C."/>
            <person name="Clum A."/>
            <person name="Coughlan A.Y."/>
            <person name="Deshpande S."/>
            <person name="Douglass A.P."/>
            <person name="Hanson S.J."/>
            <person name="Klenk H.-P."/>
            <person name="LaButti K.M."/>
            <person name="Lapidus A."/>
            <person name="Lindquist E.A."/>
            <person name="Lipzen A.M."/>
            <person name="Meier-Kolthoff J.P."/>
            <person name="Ohm R.A."/>
            <person name="Otillar R.P."/>
            <person name="Pangilinan J.L."/>
            <person name="Peng Y."/>
            <person name="Rokas A."/>
            <person name="Rosa C.A."/>
            <person name="Scheuner C."/>
            <person name="Sibirny A.A."/>
            <person name="Slot J.C."/>
            <person name="Stielow J.B."/>
            <person name="Sun H."/>
            <person name="Kurtzman C.P."/>
            <person name="Blackwell M."/>
            <person name="Grigoriev I.V."/>
            <person name="Jeffries T.W."/>
        </authorList>
    </citation>
    <scope>NUCLEOTIDE SEQUENCE [LARGE SCALE GENOMIC DNA]</scope>
    <source>
        <strain evidence="11 12">DSM 6958</strain>
    </source>
</reference>
<dbReference type="GO" id="GO:0005801">
    <property type="term" value="C:cis-Golgi network"/>
    <property type="evidence" value="ECO:0007669"/>
    <property type="project" value="EnsemblFungi"/>
</dbReference>
<dbReference type="STRING" id="857566.A0A1E3PQ16"/>
<evidence type="ECO:0000313" key="12">
    <source>
        <dbReference type="Proteomes" id="UP000095009"/>
    </source>
</evidence>
<keyword evidence="3" id="KW-0813">Transport</keyword>
<dbReference type="PANTHER" id="PTHR19957:SF3">
    <property type="entry name" value="SYNTAXIN-5"/>
    <property type="match status" value="1"/>
</dbReference>
<comment type="similarity">
    <text evidence="2">Belongs to the syntaxin family.</text>
</comment>
<evidence type="ECO:0000313" key="11">
    <source>
        <dbReference type="EMBL" id="ODQ67525.1"/>
    </source>
</evidence>
<dbReference type="GO" id="GO:0048280">
    <property type="term" value="P:vesicle fusion with Golgi apparatus"/>
    <property type="evidence" value="ECO:0007669"/>
    <property type="project" value="EnsemblFungi"/>
</dbReference>
<evidence type="ECO:0000256" key="9">
    <source>
        <dbReference type="SAM" id="Phobius"/>
    </source>
</evidence>
<evidence type="ECO:0000256" key="2">
    <source>
        <dbReference type="ARBA" id="ARBA00009063"/>
    </source>
</evidence>
<dbReference type="GO" id="GO:0090083">
    <property type="term" value="P:regulation of inclusion body assembly"/>
    <property type="evidence" value="ECO:0007669"/>
    <property type="project" value="EnsemblFungi"/>
</dbReference>
<dbReference type="OrthoDB" id="421009at2759"/>
<dbReference type="SUPFAM" id="SSF47661">
    <property type="entry name" value="t-snare proteins"/>
    <property type="match status" value="1"/>
</dbReference>
<evidence type="ECO:0000256" key="1">
    <source>
        <dbReference type="ARBA" id="ARBA00004211"/>
    </source>
</evidence>
<dbReference type="PANTHER" id="PTHR19957">
    <property type="entry name" value="SYNTAXIN"/>
    <property type="match status" value="1"/>
</dbReference>
<dbReference type="AlphaFoldDB" id="A0A1E3PQ16"/>
<evidence type="ECO:0000259" key="10">
    <source>
        <dbReference type="PROSITE" id="PS50192"/>
    </source>
</evidence>
<evidence type="ECO:0000256" key="4">
    <source>
        <dbReference type="ARBA" id="ARBA00022692"/>
    </source>
</evidence>
<dbReference type="GO" id="GO:0000149">
    <property type="term" value="F:SNARE binding"/>
    <property type="evidence" value="ECO:0007669"/>
    <property type="project" value="TreeGrafter"/>
</dbReference>
<keyword evidence="12" id="KW-1185">Reference proteome</keyword>
<comment type="subcellular location">
    <subcellularLocation>
        <location evidence="1">Membrane</location>
        <topology evidence="1">Single-pass type IV membrane protein</topology>
    </subcellularLocation>
</comment>
<organism evidence="11 12">
    <name type="scientific">Nadsonia fulvescens var. elongata DSM 6958</name>
    <dbReference type="NCBI Taxonomy" id="857566"/>
    <lineage>
        <taxon>Eukaryota</taxon>
        <taxon>Fungi</taxon>
        <taxon>Dikarya</taxon>
        <taxon>Ascomycota</taxon>
        <taxon>Saccharomycotina</taxon>
        <taxon>Dipodascomycetes</taxon>
        <taxon>Dipodascales</taxon>
        <taxon>Dipodascales incertae sedis</taxon>
        <taxon>Nadsonia</taxon>
    </lineage>
</organism>
<evidence type="ECO:0000256" key="3">
    <source>
        <dbReference type="ARBA" id="ARBA00022448"/>
    </source>
</evidence>
<dbReference type="GO" id="GO:0031201">
    <property type="term" value="C:SNARE complex"/>
    <property type="evidence" value="ECO:0007669"/>
    <property type="project" value="EnsemblFungi"/>
</dbReference>
<keyword evidence="7 9" id="KW-0472">Membrane</keyword>
<dbReference type="Pfam" id="PF11416">
    <property type="entry name" value="Syntaxin-5_N"/>
    <property type="match status" value="1"/>
</dbReference>
<gene>
    <name evidence="11" type="ORF">NADFUDRAFT_81980</name>
</gene>
<sequence>MTTVQDRTQEFRSCIASLSRLNSATVASSRQNLLNNTDNTTQKPTKGEFAREASVIAADIADTTKSLQRLALLAQRKTLFDDRPIEITELTHVIKQKVSKINSNIAALRTKLKNNSFKNPTNTNASAWGFNNKGESQINEHSNNVVVSLQEQLSNVTVGFSEVLEERTKNLQASRARTEQFISSAASSVSHDPYQLDTESPLYKSRQKGAGSLGDNPYAVNKDNLNPYNNENGQNSDDYLSLPDQSQSLALLEEQQDMYINERSNAVKAIESTIQELGGVFSQLAQMVAEQRETVQRIDANTEDISMNVSGAQRELLKYYSKISSNRWLMLKMFGIIVMFFFIWVLVS</sequence>
<dbReference type="CDD" id="cd15844">
    <property type="entry name" value="SNARE_syntaxin5"/>
    <property type="match status" value="1"/>
</dbReference>
<dbReference type="GO" id="GO:0006886">
    <property type="term" value="P:intracellular protein transport"/>
    <property type="evidence" value="ECO:0007669"/>
    <property type="project" value="EnsemblFungi"/>
</dbReference>
<feature type="domain" description="T-SNARE coiled-coil homology" evidence="10">
    <location>
        <begin position="257"/>
        <end position="319"/>
    </location>
</feature>
<dbReference type="EMBL" id="KV454407">
    <property type="protein sequence ID" value="ODQ67525.1"/>
    <property type="molecule type" value="Genomic_DNA"/>
</dbReference>
<dbReference type="GO" id="GO:0006891">
    <property type="term" value="P:intra-Golgi vesicle-mediated transport"/>
    <property type="evidence" value="ECO:0007669"/>
    <property type="project" value="EnsemblFungi"/>
</dbReference>
<evidence type="ECO:0000256" key="8">
    <source>
        <dbReference type="SAM" id="MobiDB-lite"/>
    </source>
</evidence>
<proteinExistence type="inferred from homology"/>
<protein>
    <submittedName>
        <fullName evidence="11">t-SNARE</fullName>
    </submittedName>
</protein>
<feature type="region of interest" description="Disordered" evidence="8">
    <location>
        <begin position="184"/>
        <end position="240"/>
    </location>
</feature>
<dbReference type="GO" id="GO:0006888">
    <property type="term" value="P:endoplasmic reticulum to Golgi vesicle-mediated transport"/>
    <property type="evidence" value="ECO:0007669"/>
    <property type="project" value="EnsemblFungi"/>
</dbReference>
<evidence type="ECO:0000256" key="7">
    <source>
        <dbReference type="ARBA" id="ARBA00023136"/>
    </source>
</evidence>
<keyword evidence="5 9" id="KW-1133">Transmembrane helix</keyword>
<dbReference type="PROSITE" id="PS50192">
    <property type="entry name" value="T_SNARE"/>
    <property type="match status" value="1"/>
</dbReference>
<accession>A0A1E3PQ16</accession>
<dbReference type="GO" id="GO:0048278">
    <property type="term" value="P:vesicle docking"/>
    <property type="evidence" value="ECO:0007669"/>
    <property type="project" value="TreeGrafter"/>
</dbReference>
<feature type="compositionally biased region" description="Polar residues" evidence="8">
    <location>
        <begin position="223"/>
        <end position="238"/>
    </location>
</feature>
<feature type="transmembrane region" description="Helical" evidence="9">
    <location>
        <begin position="328"/>
        <end position="347"/>
    </location>
</feature>
<dbReference type="GO" id="GO:0000139">
    <property type="term" value="C:Golgi membrane"/>
    <property type="evidence" value="ECO:0007669"/>
    <property type="project" value="TreeGrafter"/>
</dbReference>
<dbReference type="InterPro" id="IPR045242">
    <property type="entry name" value="Syntaxin"/>
</dbReference>
<keyword evidence="6" id="KW-0175">Coiled coil</keyword>
<evidence type="ECO:0000256" key="5">
    <source>
        <dbReference type="ARBA" id="ARBA00022989"/>
    </source>
</evidence>
<evidence type="ECO:0000256" key="6">
    <source>
        <dbReference type="ARBA" id="ARBA00023054"/>
    </source>
</evidence>
<keyword evidence="4 9" id="KW-0812">Transmembrane</keyword>
<dbReference type="InterPro" id="IPR010989">
    <property type="entry name" value="SNARE"/>
</dbReference>
<dbReference type="Gene3D" id="1.20.58.70">
    <property type="match status" value="1"/>
</dbReference>
<dbReference type="InterPro" id="IPR021538">
    <property type="entry name" value="Syntaxin-5_N"/>
</dbReference>
<dbReference type="Pfam" id="PF05739">
    <property type="entry name" value="SNARE"/>
    <property type="match status" value="1"/>
</dbReference>
<dbReference type="GO" id="GO:0005484">
    <property type="term" value="F:SNAP receptor activity"/>
    <property type="evidence" value="ECO:0007669"/>
    <property type="project" value="EnsemblFungi"/>
</dbReference>
<dbReference type="SMART" id="SM00397">
    <property type="entry name" value="t_SNARE"/>
    <property type="match status" value="1"/>
</dbReference>
<dbReference type="Proteomes" id="UP000095009">
    <property type="component" value="Unassembled WGS sequence"/>
</dbReference>